<feature type="region of interest" description="Disordered" evidence="1">
    <location>
        <begin position="647"/>
        <end position="674"/>
    </location>
</feature>
<dbReference type="OrthoDB" id="2922289at2759"/>
<sequence length="797" mass="89119">MPSKRKSTTSKVVNGNDAGAPVVNQVESVDKPKESNEPGMSKELHVARARRWETSPWTAQWLAMSVAHCRGKGRHSFEEWLKFTKPPLVARRAIDDCFKKGPSPPIIGKCPGKGVSNARNFNRVARELGMSDTGLQHMHEYASETEACTPPRVKPAPRRRRGEPTSEWLARRHAALLEGCKAPDFNWLTARAIAISELDRVRDTADAWRFDYLGFTHTLAARAKSIITSQREACTPYILIPHLICSFCLGANVNDIFVYASRTTSSTPFSEMQFGTATRYSSHSCWLFATELFEDLARRGLCTAAAIERAYLQDEDLVWRLFCCGARAREMFSGLWAAVIQTVSYTPYFRPYFKRWRSSDGMAHIDKAPDGPPLTVGFDCFVVQFLSTDSNPEPFFDQLSQHMNSENARKFDAESFDAIGEFAVAQEFCANMTNSPFGDKLRRYALAKAEQAGGRPAGMLKYICAADPRKLNTKLNPGNHFPFGEGSKILNYVLNSFSLEALSFDGAVTMAKAAHGPDLAASADDVAILLEWDRYWMYNDETMWRNAALFDRPGVAPPAGVARDFGLRDPRDPLRPLHSFWGRKVMKEVFQKEEEEHMEREKRGRTTAAPAAPTREDESSPMFETQASEAMSVHAYVITVAAESQVKTKKKTKGKAGPAPKPAPSAADATDDLTLDDMPDAMPCAFKLPKKVIKVFHRILVRDENDESVDQKKGQVRWGDFEKAMRRVGFDVVQTTGSSVRFDPPAKTARPISFHRPHPDSILDPHMIKWVGARLNRCYGWTTATFELSEGGNSEVD</sequence>
<proteinExistence type="predicted"/>
<protein>
    <submittedName>
        <fullName evidence="2">Uncharacterized protein</fullName>
    </submittedName>
</protein>
<reference evidence="2 3" key="1">
    <citation type="journal article" date="2015" name="Fungal Genet. Biol.">
        <title>Evolution of novel wood decay mechanisms in Agaricales revealed by the genome sequences of Fistulina hepatica and Cylindrobasidium torrendii.</title>
        <authorList>
            <person name="Floudas D."/>
            <person name="Held B.W."/>
            <person name="Riley R."/>
            <person name="Nagy L.G."/>
            <person name="Koehler G."/>
            <person name="Ransdell A.S."/>
            <person name="Younus H."/>
            <person name="Chow J."/>
            <person name="Chiniquy J."/>
            <person name="Lipzen A."/>
            <person name="Tritt A."/>
            <person name="Sun H."/>
            <person name="Haridas S."/>
            <person name="LaButti K."/>
            <person name="Ohm R.A."/>
            <person name="Kues U."/>
            <person name="Blanchette R.A."/>
            <person name="Grigoriev I.V."/>
            <person name="Minto R.E."/>
            <person name="Hibbett D.S."/>
        </authorList>
    </citation>
    <scope>NUCLEOTIDE SEQUENCE [LARGE SCALE GENOMIC DNA]</scope>
    <source>
        <strain evidence="2 3">ATCC 64428</strain>
    </source>
</reference>
<dbReference type="GO" id="GO:0003729">
    <property type="term" value="F:mRNA binding"/>
    <property type="evidence" value="ECO:0007669"/>
    <property type="project" value="InterPro"/>
</dbReference>
<evidence type="ECO:0000313" key="2">
    <source>
        <dbReference type="EMBL" id="KIY46473.1"/>
    </source>
</evidence>
<accession>A0A0D7A6P1</accession>
<name>A0A0D7A6P1_9AGAR</name>
<feature type="compositionally biased region" description="Basic and acidic residues" evidence="1">
    <location>
        <begin position="593"/>
        <end position="604"/>
    </location>
</feature>
<dbReference type="InterPro" id="IPR012933">
    <property type="entry name" value="HicA_mRNA_interferase"/>
</dbReference>
<dbReference type="PANTHER" id="PTHR40788">
    <property type="entry name" value="CLR5 DOMAIN-CONTAINING PROTEIN-RELATED"/>
    <property type="match status" value="1"/>
</dbReference>
<organism evidence="2 3">
    <name type="scientific">Fistulina hepatica ATCC 64428</name>
    <dbReference type="NCBI Taxonomy" id="1128425"/>
    <lineage>
        <taxon>Eukaryota</taxon>
        <taxon>Fungi</taxon>
        <taxon>Dikarya</taxon>
        <taxon>Basidiomycota</taxon>
        <taxon>Agaricomycotina</taxon>
        <taxon>Agaricomycetes</taxon>
        <taxon>Agaricomycetidae</taxon>
        <taxon>Agaricales</taxon>
        <taxon>Fistulinaceae</taxon>
        <taxon>Fistulina</taxon>
    </lineage>
</organism>
<evidence type="ECO:0000313" key="3">
    <source>
        <dbReference type="Proteomes" id="UP000054144"/>
    </source>
</evidence>
<dbReference type="Pfam" id="PF07927">
    <property type="entry name" value="HicA_toxin"/>
    <property type="match status" value="1"/>
</dbReference>
<feature type="region of interest" description="Disordered" evidence="1">
    <location>
        <begin position="144"/>
        <end position="165"/>
    </location>
</feature>
<dbReference type="EMBL" id="KN882030">
    <property type="protein sequence ID" value="KIY46473.1"/>
    <property type="molecule type" value="Genomic_DNA"/>
</dbReference>
<feature type="region of interest" description="Disordered" evidence="1">
    <location>
        <begin position="1"/>
        <end position="41"/>
    </location>
</feature>
<dbReference type="Proteomes" id="UP000054144">
    <property type="component" value="Unassembled WGS sequence"/>
</dbReference>
<evidence type="ECO:0000256" key="1">
    <source>
        <dbReference type="SAM" id="MobiDB-lite"/>
    </source>
</evidence>
<feature type="region of interest" description="Disordered" evidence="1">
    <location>
        <begin position="593"/>
        <end position="621"/>
    </location>
</feature>
<dbReference type="AlphaFoldDB" id="A0A0D7A6P1"/>
<feature type="compositionally biased region" description="Basic and acidic residues" evidence="1">
    <location>
        <begin position="28"/>
        <end position="41"/>
    </location>
</feature>
<gene>
    <name evidence="2" type="ORF">FISHEDRAFT_75599</name>
</gene>
<keyword evidence="3" id="KW-1185">Reference proteome</keyword>
<dbReference type="PANTHER" id="PTHR40788:SF1">
    <property type="entry name" value="IPA PROTEIN"/>
    <property type="match status" value="1"/>
</dbReference>